<dbReference type="RefSeq" id="XP_053590543.1">
    <property type="nucleotide sequence ID" value="XM_053726349.1"/>
</dbReference>
<dbReference type="InterPro" id="IPR002156">
    <property type="entry name" value="RNaseH_domain"/>
</dbReference>
<sequence length="142" mass="15982">MTIPRLKIPTPRVSSYRTAHSLKQAVHHTRSIQKSLNYTGGRAVAYTDGWCLNEGRRNAKAGFGVFWYPGCAYNFCGNMTGKQDSHRAELCAVSTAILMAYLLNKPGITIKTDCKFVITSYKMPKEWRRRVTLSCDSLSIDI</sequence>
<evidence type="ECO:0000313" key="9">
    <source>
        <dbReference type="EMBL" id="KAF1767693.1"/>
    </source>
</evidence>
<protein>
    <recommendedName>
        <fullName evidence="3">ribonuclease H</fullName>
        <ecNumber evidence="3">3.1.26.4</ecNumber>
    </recommendedName>
</protein>
<dbReference type="SUPFAM" id="SSF53098">
    <property type="entry name" value="Ribonuclease H-like"/>
    <property type="match status" value="1"/>
</dbReference>
<evidence type="ECO:0000256" key="4">
    <source>
        <dbReference type="ARBA" id="ARBA00022722"/>
    </source>
</evidence>
<dbReference type="PANTHER" id="PTHR10642">
    <property type="entry name" value="RIBONUCLEASE H1"/>
    <property type="match status" value="1"/>
</dbReference>
<dbReference type="InterPro" id="IPR012337">
    <property type="entry name" value="RNaseH-like_sf"/>
</dbReference>
<evidence type="ECO:0000259" key="8">
    <source>
        <dbReference type="Pfam" id="PF00075"/>
    </source>
</evidence>
<dbReference type="GO" id="GO:0003676">
    <property type="term" value="F:nucleic acid binding"/>
    <property type="evidence" value="ECO:0007669"/>
    <property type="project" value="InterPro"/>
</dbReference>
<dbReference type="Pfam" id="PF00075">
    <property type="entry name" value="RNase_H"/>
    <property type="match status" value="1"/>
</dbReference>
<evidence type="ECO:0000256" key="5">
    <source>
        <dbReference type="ARBA" id="ARBA00022723"/>
    </source>
</evidence>
<evidence type="ECO:0000256" key="1">
    <source>
        <dbReference type="ARBA" id="ARBA00000077"/>
    </source>
</evidence>
<keyword evidence="4" id="KW-0540">Nuclease</keyword>
<dbReference type="GO" id="GO:0004523">
    <property type="term" value="F:RNA-DNA hybrid ribonuclease activity"/>
    <property type="evidence" value="ECO:0007669"/>
    <property type="project" value="UniProtKB-EC"/>
</dbReference>
<comment type="caution">
    <text evidence="9">The sequence shown here is derived from an EMBL/GenBank/DDBJ whole genome shotgun (WGS) entry which is preliminary data.</text>
</comment>
<accession>A0A6A5HMV4</accession>
<dbReference type="EMBL" id="WUAV01000002">
    <property type="protein sequence ID" value="KAF1767693.1"/>
    <property type="molecule type" value="Genomic_DNA"/>
</dbReference>
<dbReference type="Gene3D" id="3.30.420.10">
    <property type="entry name" value="Ribonuclease H-like superfamily/Ribonuclease H"/>
    <property type="match status" value="1"/>
</dbReference>
<evidence type="ECO:0000313" key="10">
    <source>
        <dbReference type="Proteomes" id="UP000483820"/>
    </source>
</evidence>
<dbReference type="CTD" id="78774477"/>
<dbReference type="GO" id="GO:0046872">
    <property type="term" value="F:metal ion binding"/>
    <property type="evidence" value="ECO:0007669"/>
    <property type="project" value="UniProtKB-KW"/>
</dbReference>
<dbReference type="GO" id="GO:0043137">
    <property type="term" value="P:DNA replication, removal of RNA primer"/>
    <property type="evidence" value="ECO:0007669"/>
    <property type="project" value="TreeGrafter"/>
</dbReference>
<dbReference type="KEGG" id="crq:GCK72_007652"/>
<dbReference type="GeneID" id="78774477"/>
<dbReference type="PANTHER" id="PTHR10642:SF26">
    <property type="entry name" value="RIBONUCLEASE H1"/>
    <property type="match status" value="1"/>
</dbReference>
<dbReference type="InterPro" id="IPR050092">
    <property type="entry name" value="RNase_H"/>
</dbReference>
<keyword evidence="5" id="KW-0479">Metal-binding</keyword>
<gene>
    <name evidence="9" type="ORF">GCK72_007652</name>
</gene>
<name>A0A6A5HMV4_CAERE</name>
<evidence type="ECO:0000256" key="2">
    <source>
        <dbReference type="ARBA" id="ARBA00005300"/>
    </source>
</evidence>
<dbReference type="InterPro" id="IPR036397">
    <property type="entry name" value="RNaseH_sf"/>
</dbReference>
<evidence type="ECO:0000256" key="3">
    <source>
        <dbReference type="ARBA" id="ARBA00012180"/>
    </source>
</evidence>
<keyword evidence="7" id="KW-0378">Hydrolase</keyword>
<dbReference type="Proteomes" id="UP000483820">
    <property type="component" value="Chromosome II"/>
</dbReference>
<evidence type="ECO:0000256" key="6">
    <source>
        <dbReference type="ARBA" id="ARBA00022759"/>
    </source>
</evidence>
<proteinExistence type="inferred from homology"/>
<organism evidence="9 10">
    <name type="scientific">Caenorhabditis remanei</name>
    <name type="common">Caenorhabditis vulgaris</name>
    <dbReference type="NCBI Taxonomy" id="31234"/>
    <lineage>
        <taxon>Eukaryota</taxon>
        <taxon>Metazoa</taxon>
        <taxon>Ecdysozoa</taxon>
        <taxon>Nematoda</taxon>
        <taxon>Chromadorea</taxon>
        <taxon>Rhabditida</taxon>
        <taxon>Rhabditina</taxon>
        <taxon>Rhabditomorpha</taxon>
        <taxon>Rhabditoidea</taxon>
        <taxon>Rhabditidae</taxon>
        <taxon>Peloderinae</taxon>
        <taxon>Caenorhabditis</taxon>
    </lineage>
</organism>
<reference evidence="9 10" key="1">
    <citation type="submission" date="2019-12" db="EMBL/GenBank/DDBJ databases">
        <title>Chromosome-level assembly of the Caenorhabditis remanei genome.</title>
        <authorList>
            <person name="Teterina A.A."/>
            <person name="Willis J.H."/>
            <person name="Phillips P.C."/>
        </authorList>
    </citation>
    <scope>NUCLEOTIDE SEQUENCE [LARGE SCALE GENOMIC DNA]</scope>
    <source>
        <strain evidence="9 10">PX506</strain>
        <tissue evidence="9">Whole organism</tissue>
    </source>
</reference>
<keyword evidence="6" id="KW-0255">Endonuclease</keyword>
<comment type="catalytic activity">
    <reaction evidence="1">
        <text>Endonucleolytic cleavage to 5'-phosphomonoester.</text>
        <dbReference type="EC" id="3.1.26.4"/>
    </reaction>
</comment>
<dbReference type="AlphaFoldDB" id="A0A6A5HMV4"/>
<comment type="similarity">
    <text evidence="2">Belongs to the RNase H family.</text>
</comment>
<dbReference type="EC" id="3.1.26.4" evidence="3"/>
<evidence type="ECO:0000256" key="7">
    <source>
        <dbReference type="ARBA" id="ARBA00022801"/>
    </source>
</evidence>
<feature type="domain" description="RNase H type-1" evidence="8">
    <location>
        <begin position="44"/>
        <end position="129"/>
    </location>
</feature>